<dbReference type="PANTHER" id="PTHR22812">
    <property type="entry name" value="CHROMOBOX PROTEIN"/>
    <property type="match status" value="1"/>
</dbReference>
<feature type="transmembrane region" description="Helical" evidence="4">
    <location>
        <begin position="307"/>
        <end position="328"/>
    </location>
</feature>
<dbReference type="EMBL" id="KI913982">
    <property type="protein sequence ID" value="ETV94998.1"/>
    <property type="molecule type" value="Genomic_DNA"/>
</dbReference>
<proteinExistence type="predicted"/>
<evidence type="ECO:0000256" key="2">
    <source>
        <dbReference type="ARBA" id="ARBA00023242"/>
    </source>
</evidence>
<reference evidence="6" key="1">
    <citation type="submission" date="2013-12" db="EMBL/GenBank/DDBJ databases">
        <title>The Genome Sequence of Aphanomyces invadans NJM9701.</title>
        <authorList>
            <consortium name="The Broad Institute Genomics Platform"/>
            <person name="Russ C."/>
            <person name="Tyler B."/>
            <person name="van West P."/>
            <person name="Dieguez-Uribeondo J."/>
            <person name="Young S.K."/>
            <person name="Zeng Q."/>
            <person name="Gargeya S."/>
            <person name="Fitzgerald M."/>
            <person name="Abouelleil A."/>
            <person name="Alvarado L."/>
            <person name="Chapman S.B."/>
            <person name="Gainer-Dewar J."/>
            <person name="Goldberg J."/>
            <person name="Griggs A."/>
            <person name="Gujja S."/>
            <person name="Hansen M."/>
            <person name="Howarth C."/>
            <person name="Imamovic A."/>
            <person name="Ireland A."/>
            <person name="Larimer J."/>
            <person name="McCowan C."/>
            <person name="Murphy C."/>
            <person name="Pearson M."/>
            <person name="Poon T.W."/>
            <person name="Priest M."/>
            <person name="Roberts A."/>
            <person name="Saif S."/>
            <person name="Shea T."/>
            <person name="Sykes S."/>
            <person name="Wortman J."/>
            <person name="Nusbaum C."/>
            <person name="Birren B."/>
        </authorList>
    </citation>
    <scope>NUCLEOTIDE SEQUENCE [LARGE SCALE GENOMIC DNA]</scope>
    <source>
        <strain evidence="6">NJM9701</strain>
    </source>
</reference>
<evidence type="ECO:0000259" key="5">
    <source>
        <dbReference type="PROSITE" id="PS50013"/>
    </source>
</evidence>
<feature type="compositionally biased region" description="Basic residues" evidence="3">
    <location>
        <begin position="84"/>
        <end position="99"/>
    </location>
</feature>
<dbReference type="SMART" id="SM00298">
    <property type="entry name" value="CHROMO"/>
    <property type="match status" value="1"/>
</dbReference>
<keyword evidence="4" id="KW-0812">Transmembrane</keyword>
<dbReference type="InterPro" id="IPR023779">
    <property type="entry name" value="Chromodomain_CS"/>
</dbReference>
<evidence type="ECO:0000313" key="6">
    <source>
        <dbReference type="EMBL" id="ETV94998.1"/>
    </source>
</evidence>
<dbReference type="GO" id="GO:0005634">
    <property type="term" value="C:nucleus"/>
    <property type="evidence" value="ECO:0007669"/>
    <property type="project" value="UniProtKB-SubCell"/>
</dbReference>
<dbReference type="InterPro" id="IPR000953">
    <property type="entry name" value="Chromo/chromo_shadow_dom"/>
</dbReference>
<comment type="subcellular location">
    <subcellularLocation>
        <location evidence="1">Nucleus</location>
    </subcellularLocation>
</comment>
<keyword evidence="2" id="KW-0539">Nucleus</keyword>
<feature type="region of interest" description="Disordered" evidence="3">
    <location>
        <begin position="165"/>
        <end position="198"/>
    </location>
</feature>
<keyword evidence="4" id="KW-1133">Transmembrane helix</keyword>
<name>A0A024TLU7_9STRA</name>
<evidence type="ECO:0000256" key="3">
    <source>
        <dbReference type="SAM" id="MobiDB-lite"/>
    </source>
</evidence>
<dbReference type="VEuPathDB" id="FungiDB:H310_11324"/>
<feature type="transmembrane region" description="Helical" evidence="4">
    <location>
        <begin position="372"/>
        <end position="392"/>
    </location>
</feature>
<dbReference type="GeneID" id="20088374"/>
<dbReference type="PROSITE" id="PS00598">
    <property type="entry name" value="CHROMO_1"/>
    <property type="match status" value="1"/>
</dbReference>
<feature type="domain" description="Chromo" evidence="5">
    <location>
        <begin position="3"/>
        <end position="64"/>
    </location>
</feature>
<dbReference type="InterPro" id="IPR016197">
    <property type="entry name" value="Chromo-like_dom_sf"/>
</dbReference>
<dbReference type="RefSeq" id="XP_008876170.1">
    <property type="nucleotide sequence ID" value="XM_008877948.1"/>
</dbReference>
<sequence>MATEVQEILDRTTKKGRVYYLVRWKGFTSDQDTWESRVDLRQDGHFHHIQVFELKRKQAEDKEFDERNGDAIVPVDAFAEKASRKGRPSKSPSRGRSRSVKRDPSTPRRARSTSRKTKSDSSSDDKAKASAPTVVDLSSTASSTVESSTVVTESIFNSSKSFAETTTTTTVDGTQADDEGDDSDSVFNSSSSAPSIPADVDNSVVSDAVADLVKQGWLVQAVGILVVCLAMLGHILVPHIEANIPMSQEVKTVVLILTKTNSLPPLVTLALVLRGQNNRGLSKWIAICLVWRTAAEVILQLPDPKSLYLTMALLCVGVADMAGLVALGSAVGGSHPDYDVFTQTLCSFGFALLVMSDSLLCPLHQVLVPLQAMRVLIMSLATVFLSMSSILAEV</sequence>
<feature type="region of interest" description="Disordered" evidence="3">
    <location>
        <begin position="76"/>
        <end position="143"/>
    </location>
</feature>
<dbReference type="InterPro" id="IPR051219">
    <property type="entry name" value="Heterochromatin_chromo-domain"/>
</dbReference>
<accession>A0A024TLU7</accession>
<protein>
    <recommendedName>
        <fullName evidence="5">Chromo domain-containing protein</fullName>
    </recommendedName>
</protein>
<dbReference type="PROSITE" id="PS50013">
    <property type="entry name" value="CHROMO_2"/>
    <property type="match status" value="1"/>
</dbReference>
<feature type="compositionally biased region" description="Low complexity" evidence="3">
    <location>
        <begin position="185"/>
        <end position="198"/>
    </location>
</feature>
<gene>
    <name evidence="6" type="ORF">H310_11324</name>
</gene>
<feature type="compositionally biased region" description="Acidic residues" evidence="3">
    <location>
        <begin position="175"/>
        <end position="184"/>
    </location>
</feature>
<keyword evidence="4" id="KW-0472">Membrane</keyword>
<dbReference type="Pfam" id="PF00385">
    <property type="entry name" value="Chromo"/>
    <property type="match status" value="1"/>
</dbReference>
<organism evidence="6">
    <name type="scientific">Aphanomyces invadans</name>
    <dbReference type="NCBI Taxonomy" id="157072"/>
    <lineage>
        <taxon>Eukaryota</taxon>
        <taxon>Sar</taxon>
        <taxon>Stramenopiles</taxon>
        <taxon>Oomycota</taxon>
        <taxon>Saprolegniomycetes</taxon>
        <taxon>Saprolegniales</taxon>
        <taxon>Verrucalvaceae</taxon>
        <taxon>Aphanomyces</taxon>
    </lineage>
</organism>
<dbReference type="Gene3D" id="2.40.50.40">
    <property type="match status" value="1"/>
</dbReference>
<dbReference type="CDD" id="cd00024">
    <property type="entry name" value="CD_CSD"/>
    <property type="match status" value="1"/>
</dbReference>
<dbReference type="SUPFAM" id="SSF54160">
    <property type="entry name" value="Chromo domain-like"/>
    <property type="match status" value="1"/>
</dbReference>
<feature type="transmembrane region" description="Helical" evidence="4">
    <location>
        <begin position="340"/>
        <end position="360"/>
    </location>
</feature>
<feature type="compositionally biased region" description="Low complexity" evidence="3">
    <location>
        <begin position="129"/>
        <end position="143"/>
    </location>
</feature>
<dbReference type="InterPro" id="IPR023780">
    <property type="entry name" value="Chromo_domain"/>
</dbReference>
<feature type="transmembrane region" description="Helical" evidence="4">
    <location>
        <begin position="217"/>
        <end position="237"/>
    </location>
</feature>
<evidence type="ECO:0000256" key="1">
    <source>
        <dbReference type="ARBA" id="ARBA00004123"/>
    </source>
</evidence>
<dbReference type="OrthoDB" id="2447764at2759"/>
<evidence type="ECO:0000256" key="4">
    <source>
        <dbReference type="SAM" id="Phobius"/>
    </source>
</evidence>
<feature type="compositionally biased region" description="Basic and acidic residues" evidence="3">
    <location>
        <begin position="117"/>
        <end position="128"/>
    </location>
</feature>
<dbReference type="AlphaFoldDB" id="A0A024TLU7"/>